<gene>
    <name evidence="1" type="ORF">EAI_12807</name>
</gene>
<dbReference type="InParanoid" id="E2BK58"/>
<dbReference type="Proteomes" id="UP000008237">
    <property type="component" value="Unassembled WGS sequence"/>
</dbReference>
<sequence>MLHGNKSPGSLVRPEHPSGQCNITALASAVPRQALHRLAALPCISDVRLFACGHRSPEDFKDDREKMLCLKKRRTYSFTQGACTALPRRSKKDNNNCYEGSLNMAITTLPRKNRYMLCNASITIATSLTLSLHWLHPLQAQISEYVTACSDI</sequence>
<accession>E2BK58</accession>
<organism evidence="2">
    <name type="scientific">Harpegnathos saltator</name>
    <name type="common">Jerdon's jumping ant</name>
    <dbReference type="NCBI Taxonomy" id="610380"/>
    <lineage>
        <taxon>Eukaryota</taxon>
        <taxon>Metazoa</taxon>
        <taxon>Ecdysozoa</taxon>
        <taxon>Arthropoda</taxon>
        <taxon>Hexapoda</taxon>
        <taxon>Insecta</taxon>
        <taxon>Pterygota</taxon>
        <taxon>Neoptera</taxon>
        <taxon>Endopterygota</taxon>
        <taxon>Hymenoptera</taxon>
        <taxon>Apocrita</taxon>
        <taxon>Aculeata</taxon>
        <taxon>Formicoidea</taxon>
        <taxon>Formicidae</taxon>
        <taxon>Ponerinae</taxon>
        <taxon>Ponerini</taxon>
        <taxon>Harpegnathos</taxon>
    </lineage>
</organism>
<name>E2BK58_HARSA</name>
<protein>
    <submittedName>
        <fullName evidence="1">Uncharacterized protein</fullName>
    </submittedName>
</protein>
<proteinExistence type="predicted"/>
<dbReference type="OrthoDB" id="8882621at2759"/>
<dbReference type="EMBL" id="GL448742">
    <property type="protein sequence ID" value="EFN83922.1"/>
    <property type="molecule type" value="Genomic_DNA"/>
</dbReference>
<evidence type="ECO:0000313" key="2">
    <source>
        <dbReference type="Proteomes" id="UP000008237"/>
    </source>
</evidence>
<keyword evidence="2" id="KW-1185">Reference proteome</keyword>
<reference evidence="1 2" key="1">
    <citation type="journal article" date="2010" name="Science">
        <title>Genomic comparison of the ants Camponotus floridanus and Harpegnathos saltator.</title>
        <authorList>
            <person name="Bonasio R."/>
            <person name="Zhang G."/>
            <person name="Ye C."/>
            <person name="Mutti N.S."/>
            <person name="Fang X."/>
            <person name="Qin N."/>
            <person name="Donahue G."/>
            <person name="Yang P."/>
            <person name="Li Q."/>
            <person name="Li C."/>
            <person name="Zhang P."/>
            <person name="Huang Z."/>
            <person name="Berger S.L."/>
            <person name="Reinberg D."/>
            <person name="Wang J."/>
            <person name="Liebig J."/>
        </authorList>
    </citation>
    <scope>NUCLEOTIDE SEQUENCE [LARGE SCALE GENOMIC DNA]</scope>
    <source>
        <strain evidence="1 2">R22 G/1</strain>
    </source>
</reference>
<evidence type="ECO:0000313" key="1">
    <source>
        <dbReference type="EMBL" id="EFN83922.1"/>
    </source>
</evidence>
<dbReference type="AlphaFoldDB" id="E2BK58"/>